<feature type="region of interest" description="Disordered" evidence="1">
    <location>
        <begin position="29"/>
        <end position="60"/>
    </location>
</feature>
<proteinExistence type="predicted"/>
<sequence length="168" mass="17735">MSLLSPEGRAPFIKSAACLGAPSFSKDNIKSVYTSPDEEEGDLDDPTPRSLGRGGGGGVEVGRAELLRRKAEELGLDLFEEGTGKVVAARLPSGHLKTGVPLEDLVAGGVRASLCSSLKCLLNMISSAPRKKTKSETTNTRMKAKTTTNEIKIPKGSRKGTTRGLKPK</sequence>
<feature type="region of interest" description="Disordered" evidence="1">
    <location>
        <begin position="129"/>
        <end position="168"/>
    </location>
</feature>
<comment type="caution">
    <text evidence="2">The sequence shown here is derived from an EMBL/GenBank/DDBJ whole genome shotgun (WGS) entry which is preliminary data.</text>
</comment>
<reference evidence="2" key="2">
    <citation type="journal article" date="2024" name="Plant">
        <title>Genomic evolution and insights into agronomic trait innovations of Sesamum species.</title>
        <authorList>
            <person name="Miao H."/>
            <person name="Wang L."/>
            <person name="Qu L."/>
            <person name="Liu H."/>
            <person name="Sun Y."/>
            <person name="Le M."/>
            <person name="Wang Q."/>
            <person name="Wei S."/>
            <person name="Zheng Y."/>
            <person name="Lin W."/>
            <person name="Duan Y."/>
            <person name="Cao H."/>
            <person name="Xiong S."/>
            <person name="Wang X."/>
            <person name="Wei L."/>
            <person name="Li C."/>
            <person name="Ma Q."/>
            <person name="Ju M."/>
            <person name="Zhao R."/>
            <person name="Li G."/>
            <person name="Mu C."/>
            <person name="Tian Q."/>
            <person name="Mei H."/>
            <person name="Zhang T."/>
            <person name="Gao T."/>
            <person name="Zhang H."/>
        </authorList>
    </citation>
    <scope>NUCLEOTIDE SEQUENCE</scope>
    <source>
        <strain evidence="2">KEN1</strain>
    </source>
</reference>
<reference evidence="2" key="1">
    <citation type="submission" date="2020-06" db="EMBL/GenBank/DDBJ databases">
        <authorList>
            <person name="Li T."/>
            <person name="Hu X."/>
            <person name="Zhang T."/>
            <person name="Song X."/>
            <person name="Zhang H."/>
            <person name="Dai N."/>
            <person name="Sheng W."/>
            <person name="Hou X."/>
            <person name="Wei L."/>
        </authorList>
    </citation>
    <scope>NUCLEOTIDE SEQUENCE</scope>
    <source>
        <strain evidence="2">KEN1</strain>
        <tissue evidence="2">Leaf</tissue>
    </source>
</reference>
<feature type="compositionally biased region" description="Acidic residues" evidence="1">
    <location>
        <begin position="36"/>
        <end position="45"/>
    </location>
</feature>
<feature type="compositionally biased region" description="Low complexity" evidence="1">
    <location>
        <begin position="137"/>
        <end position="149"/>
    </location>
</feature>
<name>A0AAW2TBD9_9LAMI</name>
<evidence type="ECO:0000313" key="2">
    <source>
        <dbReference type="EMBL" id="KAL0402089.1"/>
    </source>
</evidence>
<gene>
    <name evidence="2" type="ORF">Slati_4238800</name>
</gene>
<evidence type="ECO:0000256" key="1">
    <source>
        <dbReference type="SAM" id="MobiDB-lite"/>
    </source>
</evidence>
<dbReference type="EMBL" id="JACGWN010000015">
    <property type="protein sequence ID" value="KAL0402089.1"/>
    <property type="molecule type" value="Genomic_DNA"/>
</dbReference>
<accession>A0AAW2TBD9</accession>
<dbReference type="AlphaFoldDB" id="A0AAW2TBD9"/>
<organism evidence="2">
    <name type="scientific">Sesamum latifolium</name>
    <dbReference type="NCBI Taxonomy" id="2727402"/>
    <lineage>
        <taxon>Eukaryota</taxon>
        <taxon>Viridiplantae</taxon>
        <taxon>Streptophyta</taxon>
        <taxon>Embryophyta</taxon>
        <taxon>Tracheophyta</taxon>
        <taxon>Spermatophyta</taxon>
        <taxon>Magnoliopsida</taxon>
        <taxon>eudicotyledons</taxon>
        <taxon>Gunneridae</taxon>
        <taxon>Pentapetalae</taxon>
        <taxon>asterids</taxon>
        <taxon>lamiids</taxon>
        <taxon>Lamiales</taxon>
        <taxon>Pedaliaceae</taxon>
        <taxon>Sesamum</taxon>
    </lineage>
</organism>
<feature type="compositionally biased region" description="Basic residues" evidence="1">
    <location>
        <begin position="155"/>
        <end position="168"/>
    </location>
</feature>
<protein>
    <submittedName>
        <fullName evidence="2">Uncharacterized protein</fullName>
    </submittedName>
</protein>